<evidence type="ECO:0000256" key="8">
    <source>
        <dbReference type="ARBA" id="ARBA00076680"/>
    </source>
</evidence>
<gene>
    <name evidence="11" type="ORF">CO666_03325</name>
</gene>
<evidence type="ECO:0000259" key="9">
    <source>
        <dbReference type="Pfam" id="PF00465"/>
    </source>
</evidence>
<dbReference type="AlphaFoldDB" id="A0A2A6JI34"/>
<feature type="domain" description="Fe-containing alcohol dehydrogenase-like C-terminal" evidence="10">
    <location>
        <begin position="196"/>
        <end position="381"/>
    </location>
</feature>
<dbReference type="CDD" id="cd14861">
    <property type="entry name" value="Fe-ADH-like"/>
    <property type="match status" value="1"/>
</dbReference>
<evidence type="ECO:0000256" key="3">
    <source>
        <dbReference type="ARBA" id="ARBA00023002"/>
    </source>
</evidence>
<dbReference type="InterPro" id="IPR039697">
    <property type="entry name" value="Alcohol_dehydrogenase_Fe"/>
</dbReference>
<dbReference type="FunFam" id="3.40.50.1970:FF:000003">
    <property type="entry name" value="Alcohol dehydrogenase, iron-containing"/>
    <property type="match status" value="1"/>
</dbReference>
<evidence type="ECO:0000256" key="7">
    <source>
        <dbReference type="ARBA" id="ARBA00074848"/>
    </source>
</evidence>
<evidence type="ECO:0000256" key="4">
    <source>
        <dbReference type="ARBA" id="ARBA00023027"/>
    </source>
</evidence>
<dbReference type="InterPro" id="IPR018211">
    <property type="entry name" value="ADH_Fe_CS"/>
</dbReference>
<dbReference type="Proteomes" id="UP000220768">
    <property type="component" value="Unassembled WGS sequence"/>
</dbReference>
<keyword evidence="12" id="KW-1185">Reference proteome</keyword>
<dbReference type="GO" id="GO:0004022">
    <property type="term" value="F:alcohol dehydrogenase (NAD+) activity"/>
    <property type="evidence" value="ECO:0007669"/>
    <property type="project" value="UniProtKB-EC"/>
</dbReference>
<evidence type="ECO:0000256" key="1">
    <source>
        <dbReference type="ARBA" id="ARBA00001962"/>
    </source>
</evidence>
<dbReference type="RefSeq" id="WP_097610726.1">
    <property type="nucleotide sequence ID" value="NZ_NWSV01000002.1"/>
</dbReference>
<dbReference type="SUPFAM" id="SSF56796">
    <property type="entry name" value="Dehydroquinate synthase-like"/>
    <property type="match status" value="1"/>
</dbReference>
<dbReference type="Gene3D" id="3.40.50.1970">
    <property type="match status" value="1"/>
</dbReference>
<comment type="caution">
    <text evidence="11">The sequence shown here is derived from an EMBL/GenBank/DDBJ whole genome shotgun (WGS) entry which is preliminary data.</text>
</comment>
<dbReference type="GO" id="GO:0046872">
    <property type="term" value="F:metal ion binding"/>
    <property type="evidence" value="ECO:0007669"/>
    <property type="project" value="InterPro"/>
</dbReference>
<dbReference type="PROSITE" id="PS00913">
    <property type="entry name" value="ADH_IRON_1"/>
    <property type="match status" value="1"/>
</dbReference>
<evidence type="ECO:0000313" key="11">
    <source>
        <dbReference type="EMBL" id="PDT05652.1"/>
    </source>
</evidence>
<proteinExistence type="inferred from homology"/>
<comment type="catalytic activity">
    <reaction evidence="6">
        <text>a primary alcohol + NAD(+) = an aldehyde + NADH + H(+)</text>
        <dbReference type="Rhea" id="RHEA:10736"/>
        <dbReference type="ChEBI" id="CHEBI:15378"/>
        <dbReference type="ChEBI" id="CHEBI:15734"/>
        <dbReference type="ChEBI" id="CHEBI:17478"/>
        <dbReference type="ChEBI" id="CHEBI:57540"/>
        <dbReference type="ChEBI" id="CHEBI:57945"/>
        <dbReference type="EC" id="1.1.1.1"/>
    </reaction>
</comment>
<evidence type="ECO:0000256" key="5">
    <source>
        <dbReference type="ARBA" id="ARBA00049164"/>
    </source>
</evidence>
<evidence type="ECO:0000256" key="2">
    <source>
        <dbReference type="ARBA" id="ARBA00007358"/>
    </source>
</evidence>
<dbReference type="InterPro" id="IPR001670">
    <property type="entry name" value="ADH_Fe/GldA"/>
</dbReference>
<comment type="cofactor">
    <cofactor evidence="1">
        <name>Fe cation</name>
        <dbReference type="ChEBI" id="CHEBI:24875"/>
    </cofactor>
</comment>
<feature type="domain" description="Alcohol dehydrogenase iron-type/glycerol dehydrogenase GldA" evidence="9">
    <location>
        <begin position="12"/>
        <end position="185"/>
    </location>
</feature>
<evidence type="ECO:0000259" key="10">
    <source>
        <dbReference type="Pfam" id="PF25137"/>
    </source>
</evidence>
<evidence type="ECO:0000256" key="6">
    <source>
        <dbReference type="ARBA" id="ARBA00049243"/>
    </source>
</evidence>
<protein>
    <recommendedName>
        <fullName evidence="7">Alcohol dehydrogenase 2</fullName>
    </recommendedName>
    <alternativeName>
        <fullName evidence="8">Alcohol dehydrogenase II</fullName>
    </alternativeName>
</protein>
<dbReference type="PANTHER" id="PTHR11496">
    <property type="entry name" value="ALCOHOL DEHYDROGENASE"/>
    <property type="match status" value="1"/>
</dbReference>
<keyword evidence="4" id="KW-0520">NAD</keyword>
<dbReference type="Gene3D" id="1.20.1090.10">
    <property type="entry name" value="Dehydroquinate synthase-like - alpha domain"/>
    <property type="match status" value="1"/>
</dbReference>
<accession>A0A2A6JI34</accession>
<comment type="similarity">
    <text evidence="2">Belongs to the iron-containing alcohol dehydrogenase family.</text>
</comment>
<dbReference type="Pfam" id="PF25137">
    <property type="entry name" value="ADH_Fe_C"/>
    <property type="match status" value="1"/>
</dbReference>
<dbReference type="EMBL" id="NWSV01000002">
    <property type="protein sequence ID" value="PDT05652.1"/>
    <property type="molecule type" value="Genomic_DNA"/>
</dbReference>
<organism evidence="11 12">
    <name type="scientific">Rhizobium chutanense</name>
    <dbReference type="NCBI Taxonomy" id="2035448"/>
    <lineage>
        <taxon>Bacteria</taxon>
        <taxon>Pseudomonadati</taxon>
        <taxon>Pseudomonadota</taxon>
        <taxon>Alphaproteobacteria</taxon>
        <taxon>Hyphomicrobiales</taxon>
        <taxon>Rhizobiaceae</taxon>
        <taxon>Rhizobium/Agrobacterium group</taxon>
        <taxon>Rhizobium</taxon>
    </lineage>
</organism>
<comment type="catalytic activity">
    <reaction evidence="5">
        <text>a secondary alcohol + NAD(+) = a ketone + NADH + H(+)</text>
        <dbReference type="Rhea" id="RHEA:10740"/>
        <dbReference type="ChEBI" id="CHEBI:15378"/>
        <dbReference type="ChEBI" id="CHEBI:17087"/>
        <dbReference type="ChEBI" id="CHEBI:35681"/>
        <dbReference type="ChEBI" id="CHEBI:57540"/>
        <dbReference type="ChEBI" id="CHEBI:57945"/>
        <dbReference type="EC" id="1.1.1.1"/>
    </reaction>
</comment>
<sequence length="383" mass="40523">MSSNITANWSYPTSVKLGRGRIKELADACKSLGIKKPLLVTDRGLASMAITKNALDILEDAGLGRAIFADVDPNPNEKNLEAGVKAFKDGGHDGVVAFGGGSGLDLGKCVAFMAGQTRPVWDFEDIGDWWTRASLEGIAPIVAVPTTAGTGSEVGRASVITNSETHVKKIIFHPKFLPGVVISDPELTVGMPKIITAGTGMDAFAHCLEAYSSPFYHPMSAGIALEGMRLVKEFLPRAYREGTDLEARANMMSAAAMGAVAFQKGLGAIHALSHPIGAVYNTHHGMTNAVVMPAVLRFNRAAIEEKIGRAAAYLGISGGFDGFYDYVLKLRSDLGVPDTLTAMGIAPDRIDELSAMAIEDPSAGGNPVPLTLENTKALFRDCF</sequence>
<reference evidence="11 12" key="1">
    <citation type="submission" date="2017-09" db="EMBL/GenBank/DDBJ databases">
        <title>Comparative genomics of rhizobia isolated from Phaseolus vulgaris in China.</title>
        <authorList>
            <person name="Tong W."/>
        </authorList>
    </citation>
    <scope>NUCLEOTIDE SEQUENCE [LARGE SCALE GENOMIC DNA]</scope>
    <source>
        <strain evidence="11 12">C5</strain>
    </source>
</reference>
<dbReference type="Pfam" id="PF00465">
    <property type="entry name" value="Fe-ADH"/>
    <property type="match status" value="1"/>
</dbReference>
<evidence type="ECO:0000313" key="12">
    <source>
        <dbReference type="Proteomes" id="UP000220768"/>
    </source>
</evidence>
<name>A0A2A6JI34_9HYPH</name>
<dbReference type="PANTHER" id="PTHR11496:SF102">
    <property type="entry name" value="ALCOHOL DEHYDROGENASE 4"/>
    <property type="match status" value="1"/>
</dbReference>
<dbReference type="InterPro" id="IPR056798">
    <property type="entry name" value="ADH_Fe_C"/>
</dbReference>
<dbReference type="FunFam" id="1.20.1090.10:FF:000001">
    <property type="entry name" value="Aldehyde-alcohol dehydrogenase"/>
    <property type="match status" value="1"/>
</dbReference>
<keyword evidence="3" id="KW-0560">Oxidoreductase</keyword>
<dbReference type="PROSITE" id="PS00060">
    <property type="entry name" value="ADH_IRON_2"/>
    <property type="match status" value="1"/>
</dbReference>